<dbReference type="Gene3D" id="3.40.50.1110">
    <property type="entry name" value="SGNH hydrolase"/>
    <property type="match status" value="1"/>
</dbReference>
<keyword evidence="3" id="KW-1185">Reference proteome</keyword>
<organism evidence="2 3">
    <name type="scientific">Acrasis kona</name>
    <dbReference type="NCBI Taxonomy" id="1008807"/>
    <lineage>
        <taxon>Eukaryota</taxon>
        <taxon>Discoba</taxon>
        <taxon>Heterolobosea</taxon>
        <taxon>Tetramitia</taxon>
        <taxon>Eutetramitia</taxon>
        <taxon>Acrasidae</taxon>
        <taxon>Acrasis</taxon>
    </lineage>
</organism>
<protein>
    <submittedName>
        <fullName evidence="2">YpmR</fullName>
    </submittedName>
</protein>
<dbReference type="AlphaFoldDB" id="A0AAW2YVS5"/>
<reference evidence="2 3" key="1">
    <citation type="submission" date="2024-03" db="EMBL/GenBank/DDBJ databases">
        <title>The Acrasis kona genome and developmental transcriptomes reveal deep origins of eukaryotic multicellular pathways.</title>
        <authorList>
            <person name="Sheikh S."/>
            <person name="Fu C.-J."/>
            <person name="Brown M.W."/>
            <person name="Baldauf S.L."/>
        </authorList>
    </citation>
    <scope>NUCLEOTIDE SEQUENCE [LARGE SCALE GENOMIC DNA]</scope>
    <source>
        <strain evidence="2 3">ATCC MYA-3509</strain>
    </source>
</reference>
<dbReference type="InterPro" id="IPR036514">
    <property type="entry name" value="SGNH_hydro_sf"/>
</dbReference>
<proteinExistence type="predicted"/>
<dbReference type="InterPro" id="IPR013830">
    <property type="entry name" value="SGNH_hydro"/>
</dbReference>
<dbReference type="EMBL" id="JAOPGA020000701">
    <property type="protein sequence ID" value="KAL0480885.1"/>
    <property type="molecule type" value="Genomic_DNA"/>
</dbReference>
<name>A0AAW2YVS5_9EUKA</name>
<dbReference type="Proteomes" id="UP001431209">
    <property type="component" value="Unassembled WGS sequence"/>
</dbReference>
<comment type="caution">
    <text evidence="2">The sequence shown here is derived from an EMBL/GenBank/DDBJ whole genome shotgun (WGS) entry which is preliminary data.</text>
</comment>
<evidence type="ECO:0000313" key="2">
    <source>
        <dbReference type="EMBL" id="KAL0480885.1"/>
    </source>
</evidence>
<accession>A0AAW2YVS5</accession>
<gene>
    <name evidence="2" type="ORF">AKO1_004092</name>
</gene>
<evidence type="ECO:0000313" key="3">
    <source>
        <dbReference type="Proteomes" id="UP001431209"/>
    </source>
</evidence>
<dbReference type="Pfam" id="PF13472">
    <property type="entry name" value="Lipase_GDSL_2"/>
    <property type="match status" value="1"/>
</dbReference>
<evidence type="ECO:0000259" key="1">
    <source>
        <dbReference type="Pfam" id="PF13472"/>
    </source>
</evidence>
<feature type="domain" description="SGNH hydrolase-type esterase" evidence="1">
    <location>
        <begin position="12"/>
        <end position="190"/>
    </location>
</feature>
<sequence>MTATSARHIVLMGDSIFDNHSYVRYGPEGKSNDVITHIKNRIKENNSNDNATLIAVDGNVIKDVSRQIKKIPKDSTHIFLSIGGNDALRAMYTLDQKVNSVGEALLTIYGSAFKTFQTEYRSMLDQIQKEAPDANLTLCLIYNPRYEDEKMKIMTKVGLASLNDLIIQEAVQRKLPVIDLRSMFNEYDDYANSIEPSHQGGQKISICIMNIVQNHDFKRPTTTLYV</sequence>
<dbReference type="SUPFAM" id="SSF52266">
    <property type="entry name" value="SGNH hydrolase"/>
    <property type="match status" value="1"/>
</dbReference>